<evidence type="ECO:0000256" key="2">
    <source>
        <dbReference type="ARBA" id="ARBA00021980"/>
    </source>
</evidence>
<organism evidence="5 6">
    <name type="scientific">Kineothrix alysoides</name>
    <dbReference type="NCBI Taxonomy" id="1469948"/>
    <lineage>
        <taxon>Bacteria</taxon>
        <taxon>Bacillati</taxon>
        <taxon>Bacillota</taxon>
        <taxon>Clostridia</taxon>
        <taxon>Lachnospirales</taxon>
        <taxon>Lachnospiraceae</taxon>
        <taxon>Kineothrix</taxon>
    </lineage>
</organism>
<dbReference type="InterPro" id="IPR000845">
    <property type="entry name" value="Nucleoside_phosphorylase_d"/>
</dbReference>
<dbReference type="EC" id="2.4.2.3" evidence="1"/>
<dbReference type="AlphaFoldDB" id="A0A4R1QW95"/>
<reference evidence="5 6" key="1">
    <citation type="submission" date="2019-03" db="EMBL/GenBank/DDBJ databases">
        <title>Genomic Encyclopedia of Type Strains, Phase IV (KMG-IV): sequencing the most valuable type-strain genomes for metagenomic binning, comparative biology and taxonomic classification.</title>
        <authorList>
            <person name="Goeker M."/>
        </authorList>
    </citation>
    <scope>NUCLEOTIDE SEQUENCE [LARGE SCALE GENOMIC DNA]</scope>
    <source>
        <strain evidence="5 6">DSM 100556</strain>
    </source>
</reference>
<comment type="catalytic activity">
    <reaction evidence="3">
        <text>uridine + phosphate = alpha-D-ribose 1-phosphate + uracil</text>
        <dbReference type="Rhea" id="RHEA:24388"/>
        <dbReference type="ChEBI" id="CHEBI:16704"/>
        <dbReference type="ChEBI" id="CHEBI:17568"/>
        <dbReference type="ChEBI" id="CHEBI:43474"/>
        <dbReference type="ChEBI" id="CHEBI:57720"/>
        <dbReference type="EC" id="2.4.2.3"/>
    </reaction>
</comment>
<evidence type="ECO:0000256" key="3">
    <source>
        <dbReference type="ARBA" id="ARBA00048447"/>
    </source>
</evidence>
<dbReference type="SUPFAM" id="SSF53167">
    <property type="entry name" value="Purine and uridine phosphorylases"/>
    <property type="match status" value="1"/>
</dbReference>
<dbReference type="EMBL" id="SLUO01000010">
    <property type="protein sequence ID" value="TCL57005.1"/>
    <property type="molecule type" value="Genomic_DNA"/>
</dbReference>
<dbReference type="InterPro" id="IPR035994">
    <property type="entry name" value="Nucleoside_phosphorylase_sf"/>
</dbReference>
<dbReference type="GO" id="GO:0004850">
    <property type="term" value="F:uridine phosphorylase activity"/>
    <property type="evidence" value="ECO:0007669"/>
    <property type="project" value="UniProtKB-EC"/>
</dbReference>
<evidence type="ECO:0000259" key="4">
    <source>
        <dbReference type="Pfam" id="PF01048"/>
    </source>
</evidence>
<dbReference type="OrthoDB" id="1900848at2"/>
<dbReference type="GO" id="GO:0009116">
    <property type="term" value="P:nucleoside metabolic process"/>
    <property type="evidence" value="ECO:0007669"/>
    <property type="project" value="InterPro"/>
</dbReference>
<dbReference type="Gene3D" id="3.40.50.1580">
    <property type="entry name" value="Nucleoside phosphorylase domain"/>
    <property type="match status" value="1"/>
</dbReference>
<protein>
    <recommendedName>
        <fullName evidence="2">Uridine phosphorylase</fullName>
        <ecNumber evidence="1">2.4.2.3</ecNumber>
    </recommendedName>
</protein>
<name>A0A4R1QW95_9FIRM</name>
<dbReference type="STRING" id="1469948.GCA_000732725_02947"/>
<evidence type="ECO:0000256" key="1">
    <source>
        <dbReference type="ARBA" id="ARBA00011888"/>
    </source>
</evidence>
<dbReference type="PANTHER" id="PTHR43691">
    <property type="entry name" value="URIDINE PHOSPHORYLASE"/>
    <property type="match status" value="1"/>
</dbReference>
<accession>A0A4R1QW95</accession>
<evidence type="ECO:0000313" key="5">
    <source>
        <dbReference type="EMBL" id="TCL57005.1"/>
    </source>
</evidence>
<sequence length="269" mass="29815">MTYETIIKGMKRFGSTEKDICIHGIGILPEQVNENVIIAPWWEPSSLPNLGKAEYLSESDFSAVKVWNIIVGKMKITYIKTGIGAPVLIDVLLSLGITKCNKVIFIGSVGSLNHKIGIGDIVIPEYSICGDGASRYIVADDLSNGDCWGKKVYPHSDLTRNVKEITKNICEQNNVKWHLGRNFSIDTIVAQFAHIDEILSMNCNVIEMETAAAFSAAKIANIPIAAIFSVSDNTVVNKSLISGRTKEEIDYRKFVRYNLFPQIILKAFE</sequence>
<dbReference type="GO" id="GO:0005829">
    <property type="term" value="C:cytosol"/>
    <property type="evidence" value="ECO:0007669"/>
    <property type="project" value="TreeGrafter"/>
</dbReference>
<evidence type="ECO:0000313" key="6">
    <source>
        <dbReference type="Proteomes" id="UP000295718"/>
    </source>
</evidence>
<feature type="domain" description="Nucleoside phosphorylase" evidence="4">
    <location>
        <begin position="62"/>
        <end position="233"/>
    </location>
</feature>
<dbReference type="RefSeq" id="WP_031391608.1">
    <property type="nucleotide sequence ID" value="NZ_JPNB01000002.1"/>
</dbReference>
<proteinExistence type="predicted"/>
<dbReference type="Proteomes" id="UP000295718">
    <property type="component" value="Unassembled WGS sequence"/>
</dbReference>
<comment type="caution">
    <text evidence="5">The sequence shown here is derived from an EMBL/GenBank/DDBJ whole genome shotgun (WGS) entry which is preliminary data.</text>
</comment>
<keyword evidence="6" id="KW-1185">Reference proteome</keyword>
<dbReference type="PANTHER" id="PTHR43691:SF11">
    <property type="entry name" value="FI09636P-RELATED"/>
    <property type="match status" value="1"/>
</dbReference>
<gene>
    <name evidence="5" type="ORF">EDD76_110178</name>
</gene>
<dbReference type="Pfam" id="PF01048">
    <property type="entry name" value="PNP_UDP_1"/>
    <property type="match status" value="1"/>
</dbReference>